<protein>
    <submittedName>
        <fullName evidence="1">Uncharacterized protein</fullName>
    </submittedName>
</protein>
<keyword evidence="2" id="KW-1185">Reference proteome</keyword>
<sequence>MTAAANNLDYMSTERSTFQPCDDVTYGLNHSNAILQNREYNNKDEFPSEKIIMVITSGDVAALLSQADLMT</sequence>
<dbReference type="AlphaFoldDB" id="A0A232FJI7"/>
<reference evidence="1 2" key="1">
    <citation type="journal article" date="2017" name="Curr. Biol.">
        <title>The Evolution of Venom by Co-option of Single-Copy Genes.</title>
        <authorList>
            <person name="Martinson E.O."/>
            <person name="Mrinalini"/>
            <person name="Kelkar Y.D."/>
            <person name="Chang C.H."/>
            <person name="Werren J.H."/>
        </authorList>
    </citation>
    <scope>NUCLEOTIDE SEQUENCE [LARGE SCALE GENOMIC DNA]</scope>
    <source>
        <strain evidence="1 2">Alberta</strain>
        <tissue evidence="1">Whole body</tissue>
    </source>
</reference>
<gene>
    <name evidence="1" type="ORF">TSAR_016427</name>
</gene>
<evidence type="ECO:0000313" key="2">
    <source>
        <dbReference type="Proteomes" id="UP000215335"/>
    </source>
</evidence>
<proteinExistence type="predicted"/>
<accession>A0A232FJI7</accession>
<dbReference type="EMBL" id="NNAY01000108">
    <property type="protein sequence ID" value="OXU30904.1"/>
    <property type="molecule type" value="Genomic_DNA"/>
</dbReference>
<name>A0A232FJI7_9HYME</name>
<organism evidence="1 2">
    <name type="scientific">Trichomalopsis sarcophagae</name>
    <dbReference type="NCBI Taxonomy" id="543379"/>
    <lineage>
        <taxon>Eukaryota</taxon>
        <taxon>Metazoa</taxon>
        <taxon>Ecdysozoa</taxon>
        <taxon>Arthropoda</taxon>
        <taxon>Hexapoda</taxon>
        <taxon>Insecta</taxon>
        <taxon>Pterygota</taxon>
        <taxon>Neoptera</taxon>
        <taxon>Endopterygota</taxon>
        <taxon>Hymenoptera</taxon>
        <taxon>Apocrita</taxon>
        <taxon>Proctotrupomorpha</taxon>
        <taxon>Chalcidoidea</taxon>
        <taxon>Pteromalidae</taxon>
        <taxon>Pteromalinae</taxon>
        <taxon>Trichomalopsis</taxon>
    </lineage>
</organism>
<dbReference type="Proteomes" id="UP000215335">
    <property type="component" value="Unassembled WGS sequence"/>
</dbReference>
<comment type="caution">
    <text evidence="1">The sequence shown here is derived from an EMBL/GenBank/DDBJ whole genome shotgun (WGS) entry which is preliminary data.</text>
</comment>
<evidence type="ECO:0000313" key="1">
    <source>
        <dbReference type="EMBL" id="OXU30904.1"/>
    </source>
</evidence>